<feature type="compositionally biased region" description="Polar residues" evidence="2">
    <location>
        <begin position="18"/>
        <end position="27"/>
    </location>
</feature>
<dbReference type="InterPro" id="IPR011990">
    <property type="entry name" value="TPR-like_helical_dom_sf"/>
</dbReference>
<name>A0A8X7Q2Z7_BRACI</name>
<proteinExistence type="predicted"/>
<reference evidence="3 4" key="1">
    <citation type="submission" date="2020-02" db="EMBL/GenBank/DDBJ databases">
        <authorList>
            <person name="Ma Q."/>
            <person name="Huang Y."/>
            <person name="Song X."/>
            <person name="Pei D."/>
        </authorList>
    </citation>
    <scope>NUCLEOTIDE SEQUENCE [LARGE SCALE GENOMIC DNA]</scope>
    <source>
        <strain evidence="3">Sxm20200214</strain>
        <tissue evidence="3">Leaf</tissue>
    </source>
</reference>
<protein>
    <submittedName>
        <fullName evidence="3">Uncharacterized protein</fullName>
    </submittedName>
</protein>
<organism evidence="3 4">
    <name type="scientific">Brassica carinata</name>
    <name type="common">Ethiopian mustard</name>
    <name type="synonym">Abyssinian cabbage</name>
    <dbReference type="NCBI Taxonomy" id="52824"/>
    <lineage>
        <taxon>Eukaryota</taxon>
        <taxon>Viridiplantae</taxon>
        <taxon>Streptophyta</taxon>
        <taxon>Embryophyta</taxon>
        <taxon>Tracheophyta</taxon>
        <taxon>Spermatophyta</taxon>
        <taxon>Magnoliopsida</taxon>
        <taxon>eudicotyledons</taxon>
        <taxon>Gunneridae</taxon>
        <taxon>Pentapetalae</taxon>
        <taxon>rosids</taxon>
        <taxon>malvids</taxon>
        <taxon>Brassicales</taxon>
        <taxon>Brassicaceae</taxon>
        <taxon>Brassiceae</taxon>
        <taxon>Brassica</taxon>
    </lineage>
</organism>
<feature type="compositionally biased region" description="Basic and acidic residues" evidence="2">
    <location>
        <begin position="1"/>
        <end position="13"/>
    </location>
</feature>
<gene>
    <name evidence="3" type="ORF">Bca52824_069241</name>
</gene>
<evidence type="ECO:0000256" key="1">
    <source>
        <dbReference type="PROSITE-ProRule" id="PRU00339"/>
    </source>
</evidence>
<evidence type="ECO:0000256" key="2">
    <source>
        <dbReference type="SAM" id="MobiDB-lite"/>
    </source>
</evidence>
<evidence type="ECO:0000313" key="3">
    <source>
        <dbReference type="EMBL" id="KAG2262162.1"/>
    </source>
</evidence>
<dbReference type="OrthoDB" id="629492at2759"/>
<dbReference type="Pfam" id="PF00515">
    <property type="entry name" value="TPR_1"/>
    <property type="match status" value="1"/>
</dbReference>
<keyword evidence="1" id="KW-0802">TPR repeat</keyword>
<dbReference type="EMBL" id="JAAMPC010000014">
    <property type="protein sequence ID" value="KAG2262162.1"/>
    <property type="molecule type" value="Genomic_DNA"/>
</dbReference>
<dbReference type="PANTHER" id="PTHR47329">
    <property type="entry name" value="OS05G0129900 PROTEIN"/>
    <property type="match status" value="1"/>
</dbReference>
<sequence>MKDWELSLKDKDKKMKKQPSTSSNLSSEKFKPSGSGKFDFFVKKYASNSLVNDDSQFDANSEKEQGNEYFKQKKFNEAIDCYSRIIALSLNAVAFANRAMAFLKITIKRKGI</sequence>
<feature type="repeat" description="TPR" evidence="1">
    <location>
        <begin position="59"/>
        <end position="92"/>
    </location>
</feature>
<accession>A0A8X7Q2Z7</accession>
<evidence type="ECO:0000313" key="4">
    <source>
        <dbReference type="Proteomes" id="UP000886595"/>
    </source>
</evidence>
<dbReference type="SUPFAM" id="SSF48452">
    <property type="entry name" value="TPR-like"/>
    <property type="match status" value="1"/>
</dbReference>
<dbReference type="AlphaFoldDB" id="A0A8X7Q2Z7"/>
<dbReference type="PROSITE" id="PS50005">
    <property type="entry name" value="TPR"/>
    <property type="match status" value="1"/>
</dbReference>
<dbReference type="PANTHER" id="PTHR47329:SF1">
    <property type="entry name" value="OS05G0129900 PROTEIN"/>
    <property type="match status" value="1"/>
</dbReference>
<comment type="caution">
    <text evidence="3">The sequence shown here is derived from an EMBL/GenBank/DDBJ whole genome shotgun (WGS) entry which is preliminary data.</text>
</comment>
<feature type="region of interest" description="Disordered" evidence="2">
    <location>
        <begin position="1"/>
        <end position="35"/>
    </location>
</feature>
<keyword evidence="4" id="KW-1185">Reference proteome</keyword>
<dbReference type="Gene3D" id="1.25.40.10">
    <property type="entry name" value="Tetratricopeptide repeat domain"/>
    <property type="match status" value="1"/>
</dbReference>
<dbReference type="Proteomes" id="UP000886595">
    <property type="component" value="Unassembled WGS sequence"/>
</dbReference>
<dbReference type="InterPro" id="IPR019734">
    <property type="entry name" value="TPR_rpt"/>
</dbReference>